<evidence type="ECO:0000256" key="4">
    <source>
        <dbReference type="ARBA" id="ARBA00023180"/>
    </source>
</evidence>
<protein>
    <recommendedName>
        <fullName evidence="6">Bifunctional inhibitor/plant lipid transfer protein/seed storage helical domain-containing protein</fullName>
    </recommendedName>
</protein>
<dbReference type="Pfam" id="PF14368">
    <property type="entry name" value="LTP_2"/>
    <property type="match status" value="1"/>
</dbReference>
<evidence type="ECO:0000256" key="2">
    <source>
        <dbReference type="ARBA" id="ARBA00022729"/>
    </source>
</evidence>
<dbReference type="EMBL" id="JAJJMA010307871">
    <property type="protein sequence ID" value="MCL7048743.1"/>
    <property type="molecule type" value="Genomic_DNA"/>
</dbReference>
<feature type="chain" id="PRO_5041257782" description="Bifunctional inhibitor/plant lipid transfer protein/seed storage helical domain-containing protein" evidence="5">
    <location>
        <begin position="23"/>
        <end position="161"/>
    </location>
</feature>
<comment type="caution">
    <text evidence="7">The sequence shown here is derived from an EMBL/GenBank/DDBJ whole genome shotgun (WGS) entry which is preliminary data.</text>
</comment>
<accession>A0AA41VX19</accession>
<evidence type="ECO:0000256" key="1">
    <source>
        <dbReference type="ARBA" id="ARBA00009748"/>
    </source>
</evidence>
<dbReference type="AlphaFoldDB" id="A0AA41VX19"/>
<reference evidence="7" key="1">
    <citation type="submission" date="2022-03" db="EMBL/GenBank/DDBJ databases">
        <title>A functionally conserved STORR gene fusion in Papaver species that diverged 16.8 million years ago.</title>
        <authorList>
            <person name="Catania T."/>
        </authorList>
    </citation>
    <scope>NUCLEOTIDE SEQUENCE</scope>
    <source>
        <strain evidence="7">S-191538</strain>
    </source>
</reference>
<keyword evidence="3" id="KW-1015">Disulfide bond</keyword>
<dbReference type="InterPro" id="IPR043325">
    <property type="entry name" value="LTSS"/>
</dbReference>
<gene>
    <name evidence="7" type="ORF">MKW94_013912</name>
</gene>
<dbReference type="CDD" id="cd00010">
    <property type="entry name" value="AAI_LTSS"/>
    <property type="match status" value="1"/>
</dbReference>
<feature type="signal peptide" evidence="5">
    <location>
        <begin position="1"/>
        <end position="22"/>
    </location>
</feature>
<evidence type="ECO:0000256" key="5">
    <source>
        <dbReference type="SAM" id="SignalP"/>
    </source>
</evidence>
<name>A0AA41VX19_PAPNU</name>
<comment type="similarity">
    <text evidence="1">Belongs to the plant LTP family.</text>
</comment>
<organism evidence="7 8">
    <name type="scientific">Papaver nudicaule</name>
    <name type="common">Iceland poppy</name>
    <dbReference type="NCBI Taxonomy" id="74823"/>
    <lineage>
        <taxon>Eukaryota</taxon>
        <taxon>Viridiplantae</taxon>
        <taxon>Streptophyta</taxon>
        <taxon>Embryophyta</taxon>
        <taxon>Tracheophyta</taxon>
        <taxon>Spermatophyta</taxon>
        <taxon>Magnoliopsida</taxon>
        <taxon>Ranunculales</taxon>
        <taxon>Papaveraceae</taxon>
        <taxon>Papaveroideae</taxon>
        <taxon>Papaver</taxon>
    </lineage>
</organism>
<evidence type="ECO:0000313" key="8">
    <source>
        <dbReference type="Proteomes" id="UP001177140"/>
    </source>
</evidence>
<keyword evidence="4" id="KW-0325">Glycoprotein</keyword>
<dbReference type="InterPro" id="IPR036312">
    <property type="entry name" value="Bifun_inhib/LTP/seed_sf"/>
</dbReference>
<dbReference type="PANTHER" id="PTHR33044">
    <property type="entry name" value="BIFUNCTIONAL INHIBITOR/LIPID-TRANSFER PROTEIN/SEED STORAGE 2S ALBUMIN SUPERFAMILY PROTEIN-RELATED"/>
    <property type="match status" value="1"/>
</dbReference>
<dbReference type="PROSITE" id="PS51257">
    <property type="entry name" value="PROKAR_LIPOPROTEIN"/>
    <property type="match status" value="1"/>
</dbReference>
<evidence type="ECO:0000256" key="3">
    <source>
        <dbReference type="ARBA" id="ARBA00023157"/>
    </source>
</evidence>
<sequence length="161" mass="17204">MVKVSLLLWVLAIFACAEVVNSKTTVPTFDCSTIIVTLAKCFKFVANGTRVTKPEASCCNELKAALQCDAQCICEAFQNIRSLGGVLDIKKTTALPAACGISASSIDICGLAVSSGGAPGMFATLLPCYVMLIPKCHIVNYIRDELVLPFPFFSLCVWLSL</sequence>
<keyword evidence="2 5" id="KW-0732">Signal</keyword>
<dbReference type="Proteomes" id="UP001177140">
    <property type="component" value="Unassembled WGS sequence"/>
</dbReference>
<evidence type="ECO:0000313" key="7">
    <source>
        <dbReference type="EMBL" id="MCL7048743.1"/>
    </source>
</evidence>
<dbReference type="Gene3D" id="1.10.110.10">
    <property type="entry name" value="Plant lipid-transfer and hydrophobic proteins"/>
    <property type="match status" value="1"/>
</dbReference>
<proteinExistence type="inferred from homology"/>
<dbReference type="InterPro" id="IPR016140">
    <property type="entry name" value="Bifunc_inhib/LTP/seed_store"/>
</dbReference>
<evidence type="ECO:0000259" key="6">
    <source>
        <dbReference type="SMART" id="SM00499"/>
    </source>
</evidence>
<feature type="domain" description="Bifunctional inhibitor/plant lipid transfer protein/seed storage helical" evidence="6">
    <location>
        <begin position="31"/>
        <end position="109"/>
    </location>
</feature>
<keyword evidence="8" id="KW-1185">Reference proteome</keyword>
<dbReference type="SMART" id="SM00499">
    <property type="entry name" value="AAI"/>
    <property type="match status" value="1"/>
</dbReference>
<dbReference type="SUPFAM" id="SSF47699">
    <property type="entry name" value="Bifunctional inhibitor/lipid-transfer protein/seed storage 2S albumin"/>
    <property type="match status" value="1"/>
</dbReference>